<keyword evidence="7 9" id="KW-0472">Membrane</keyword>
<keyword evidence="8" id="KW-0270">Exopolysaccharide synthesis</keyword>
<dbReference type="Pfam" id="PF02397">
    <property type="entry name" value="Bac_transf"/>
    <property type="match status" value="1"/>
</dbReference>
<evidence type="ECO:0000313" key="12">
    <source>
        <dbReference type="Proteomes" id="UP000637002"/>
    </source>
</evidence>
<reference evidence="11" key="2">
    <citation type="submission" date="2020-09" db="EMBL/GenBank/DDBJ databases">
        <authorList>
            <person name="Sun Q."/>
            <person name="Zhou Y."/>
        </authorList>
    </citation>
    <scope>NUCLEOTIDE SEQUENCE</scope>
    <source>
        <strain evidence="11">CGMCC 1.12919</strain>
    </source>
</reference>
<evidence type="ECO:0000256" key="6">
    <source>
        <dbReference type="ARBA" id="ARBA00022989"/>
    </source>
</evidence>
<evidence type="ECO:0000259" key="10">
    <source>
        <dbReference type="Pfam" id="PF02397"/>
    </source>
</evidence>
<keyword evidence="5 9" id="KW-0812">Transmembrane</keyword>
<comment type="subcellular location">
    <subcellularLocation>
        <location evidence="1">Cell membrane</location>
    </subcellularLocation>
</comment>
<keyword evidence="4" id="KW-0808">Transferase</keyword>
<dbReference type="GO" id="GO:0000271">
    <property type="term" value="P:polysaccharide biosynthetic process"/>
    <property type="evidence" value="ECO:0007669"/>
    <property type="project" value="UniProtKB-KW"/>
</dbReference>
<proteinExistence type="inferred from homology"/>
<comment type="caution">
    <text evidence="11">The sequence shown here is derived from an EMBL/GenBank/DDBJ whole genome shotgun (WGS) entry which is preliminary data.</text>
</comment>
<dbReference type="InterPro" id="IPR003362">
    <property type="entry name" value="Bact_transf"/>
</dbReference>
<sequence>MLDDQPFPVMSAPPFAGPRTRDSSAARHARGGLAKRAFDICVAATAIILLLPLMAIVAILIMGSMGAPIFFGHQRIGLGGKVFRCYKFRTMVRDGDRVLQEHLRTNPEAAAEWRDTRKLADDPRITFVGRVLRSSSLDELPQLVNVLRGDMSCVGPRPIVHDEITLYGPSADDYLRTRPGITGAWQVSGRSSLSYAERVAIDSDYVRNWSFWTDLTIIVRTIPALVRTHQTS</sequence>
<keyword evidence="3" id="KW-1003">Cell membrane</keyword>
<reference evidence="11" key="1">
    <citation type="journal article" date="2014" name="Int. J. Syst. Evol. Microbiol.">
        <title>Complete genome sequence of Corynebacterium casei LMG S-19264T (=DSM 44701T), isolated from a smear-ripened cheese.</title>
        <authorList>
            <consortium name="US DOE Joint Genome Institute (JGI-PGF)"/>
            <person name="Walter F."/>
            <person name="Albersmeier A."/>
            <person name="Kalinowski J."/>
            <person name="Ruckert C."/>
        </authorList>
    </citation>
    <scope>NUCLEOTIDE SEQUENCE</scope>
    <source>
        <strain evidence="11">CGMCC 1.12919</strain>
    </source>
</reference>
<comment type="similarity">
    <text evidence="2">Belongs to the bacterial sugar transferase family.</text>
</comment>
<keyword evidence="6 9" id="KW-1133">Transmembrane helix</keyword>
<dbReference type="AlphaFoldDB" id="A0A916XGS3"/>
<evidence type="ECO:0000256" key="5">
    <source>
        <dbReference type="ARBA" id="ARBA00022692"/>
    </source>
</evidence>
<organism evidence="11 12">
    <name type="scientific">Chelatococcus reniformis</name>
    <dbReference type="NCBI Taxonomy" id="1494448"/>
    <lineage>
        <taxon>Bacteria</taxon>
        <taxon>Pseudomonadati</taxon>
        <taxon>Pseudomonadota</taxon>
        <taxon>Alphaproteobacteria</taxon>
        <taxon>Hyphomicrobiales</taxon>
        <taxon>Chelatococcaceae</taxon>
        <taxon>Chelatococcus</taxon>
    </lineage>
</organism>
<keyword evidence="12" id="KW-1185">Reference proteome</keyword>
<dbReference type="GO" id="GO:0016780">
    <property type="term" value="F:phosphotransferase activity, for other substituted phosphate groups"/>
    <property type="evidence" value="ECO:0007669"/>
    <property type="project" value="TreeGrafter"/>
</dbReference>
<feature type="transmembrane region" description="Helical" evidence="9">
    <location>
        <begin position="37"/>
        <end position="62"/>
    </location>
</feature>
<evidence type="ECO:0000256" key="4">
    <source>
        <dbReference type="ARBA" id="ARBA00022679"/>
    </source>
</evidence>
<evidence type="ECO:0000313" key="11">
    <source>
        <dbReference type="EMBL" id="GGC72396.1"/>
    </source>
</evidence>
<protein>
    <submittedName>
        <fullName evidence="11">Exopolysaccharide biosynthesis protein</fullName>
    </submittedName>
</protein>
<evidence type="ECO:0000256" key="7">
    <source>
        <dbReference type="ARBA" id="ARBA00023136"/>
    </source>
</evidence>
<evidence type="ECO:0000256" key="9">
    <source>
        <dbReference type="SAM" id="Phobius"/>
    </source>
</evidence>
<evidence type="ECO:0000256" key="2">
    <source>
        <dbReference type="ARBA" id="ARBA00006464"/>
    </source>
</evidence>
<evidence type="ECO:0000256" key="8">
    <source>
        <dbReference type="ARBA" id="ARBA00023169"/>
    </source>
</evidence>
<dbReference type="PANTHER" id="PTHR30576:SF4">
    <property type="entry name" value="UNDECAPRENYL-PHOSPHATE GALACTOSE PHOSPHOTRANSFERASE"/>
    <property type="match status" value="1"/>
</dbReference>
<name>A0A916XGS3_9HYPH</name>
<dbReference type="Proteomes" id="UP000637002">
    <property type="component" value="Unassembled WGS sequence"/>
</dbReference>
<dbReference type="PANTHER" id="PTHR30576">
    <property type="entry name" value="COLANIC BIOSYNTHESIS UDP-GLUCOSE LIPID CARRIER TRANSFERASE"/>
    <property type="match status" value="1"/>
</dbReference>
<evidence type="ECO:0000256" key="1">
    <source>
        <dbReference type="ARBA" id="ARBA00004236"/>
    </source>
</evidence>
<gene>
    <name evidence="11" type="ORF">GCM10010994_33500</name>
</gene>
<dbReference type="GO" id="GO:0005886">
    <property type="term" value="C:plasma membrane"/>
    <property type="evidence" value="ECO:0007669"/>
    <property type="project" value="UniProtKB-SubCell"/>
</dbReference>
<dbReference type="EMBL" id="BMGG01000006">
    <property type="protein sequence ID" value="GGC72396.1"/>
    <property type="molecule type" value="Genomic_DNA"/>
</dbReference>
<accession>A0A916XGS3</accession>
<evidence type="ECO:0000256" key="3">
    <source>
        <dbReference type="ARBA" id="ARBA00022475"/>
    </source>
</evidence>
<feature type="domain" description="Bacterial sugar transferase" evidence="10">
    <location>
        <begin position="35"/>
        <end position="226"/>
    </location>
</feature>